<feature type="transmembrane region" description="Helical" evidence="4">
    <location>
        <begin position="49"/>
        <end position="67"/>
    </location>
</feature>
<dbReference type="PANTHER" id="PTHR10903">
    <property type="entry name" value="GTPASE, IMAP FAMILY MEMBER-RELATED"/>
    <property type="match status" value="1"/>
</dbReference>
<protein>
    <submittedName>
        <fullName evidence="6">(Atlantic silverside) hypothetical protein</fullName>
    </submittedName>
</protein>
<comment type="similarity">
    <text evidence="1">Belongs to the TRAFAC class TrmE-Era-EngA-EngB-Septin-like GTPase superfamily. AIG1/Toc34/Toc159-like paraseptin GTPase family. IAN subfamily.</text>
</comment>
<sequence length="434" mass="48186">MECRCDGDKAEDAGAGWWLGGNNVQMGAFAVVGYLLYRFSQTLPVLIRWQIRLFCYLTGLSTLWGWVSKLVGTLRGIKNMVIWLSRFWRFMVGFPSRFKWFAAVIKAMTGSQGEESSESLTDTSLQKLTHDLSSISSTHTQGLRLILLGPSGGGRTSLADTLLGAGGTIVSKDPLTQSTRWRTVVDGRDLTLIDTPDVLGTSMQNDQRAREALRSLQLTNPGPHAVLLVIRARGTSTGIDQDATRAIRATAELFGDGVSEYIIPLLTHADCLRRQDDVDEDAWNLKGITALCGQRPELVDNRSDLPPKEQSALRQQLLKRAMQMKEGGEHFAHELQRREDHLREELLTDMSTALARKLGHITLWPRDGRMLFLAFLSAEHQAVVATVPVEVKLCGQHSGDGKNCKAKSSVIVWTRLSTRSQTHRGWRKWKGGGP</sequence>
<dbReference type="PANTHER" id="PTHR10903:SF184">
    <property type="entry name" value="GTP-BINDING PROTEIN A"/>
    <property type="match status" value="1"/>
</dbReference>
<dbReference type="Proteomes" id="UP000677803">
    <property type="component" value="Unassembled WGS sequence"/>
</dbReference>
<evidence type="ECO:0000256" key="4">
    <source>
        <dbReference type="SAM" id="Phobius"/>
    </source>
</evidence>
<evidence type="ECO:0000313" key="6">
    <source>
        <dbReference type="EMBL" id="CAG5910255.1"/>
    </source>
</evidence>
<dbReference type="SUPFAM" id="SSF52540">
    <property type="entry name" value="P-loop containing nucleoside triphosphate hydrolases"/>
    <property type="match status" value="1"/>
</dbReference>
<keyword evidence="3" id="KW-0342">GTP-binding</keyword>
<evidence type="ECO:0000256" key="2">
    <source>
        <dbReference type="ARBA" id="ARBA00022741"/>
    </source>
</evidence>
<feature type="transmembrane region" description="Helical" evidence="4">
    <location>
        <begin position="17"/>
        <end position="37"/>
    </location>
</feature>
<evidence type="ECO:0000256" key="3">
    <source>
        <dbReference type="ARBA" id="ARBA00023134"/>
    </source>
</evidence>
<dbReference type="PROSITE" id="PS51720">
    <property type="entry name" value="G_AIG1"/>
    <property type="match status" value="1"/>
</dbReference>
<keyword evidence="4" id="KW-0472">Membrane</keyword>
<accession>A0A8S4B8H8</accession>
<feature type="domain" description="AIG1-type G" evidence="5">
    <location>
        <begin position="140"/>
        <end position="340"/>
    </location>
</feature>
<keyword evidence="7" id="KW-1185">Reference proteome</keyword>
<dbReference type="Pfam" id="PF04548">
    <property type="entry name" value="AIG1"/>
    <property type="match status" value="1"/>
</dbReference>
<keyword evidence="4" id="KW-1133">Transmembrane helix</keyword>
<evidence type="ECO:0000256" key="1">
    <source>
        <dbReference type="ARBA" id="ARBA00008535"/>
    </source>
</evidence>
<comment type="caution">
    <text evidence="6">The sequence shown here is derived from an EMBL/GenBank/DDBJ whole genome shotgun (WGS) entry which is preliminary data.</text>
</comment>
<proteinExistence type="inferred from homology"/>
<name>A0A8S4B8H8_9TELE</name>
<keyword evidence="2" id="KW-0547">Nucleotide-binding</keyword>
<dbReference type="AlphaFoldDB" id="A0A8S4B8H8"/>
<keyword evidence="4" id="KW-0812">Transmembrane</keyword>
<organism evidence="6 7">
    <name type="scientific">Menidia menidia</name>
    <name type="common">Atlantic silverside</name>
    <dbReference type="NCBI Taxonomy" id="238744"/>
    <lineage>
        <taxon>Eukaryota</taxon>
        <taxon>Metazoa</taxon>
        <taxon>Chordata</taxon>
        <taxon>Craniata</taxon>
        <taxon>Vertebrata</taxon>
        <taxon>Euteleostomi</taxon>
        <taxon>Actinopterygii</taxon>
        <taxon>Neopterygii</taxon>
        <taxon>Teleostei</taxon>
        <taxon>Neoteleostei</taxon>
        <taxon>Acanthomorphata</taxon>
        <taxon>Ovalentaria</taxon>
        <taxon>Atherinomorphae</taxon>
        <taxon>Atheriniformes</taxon>
        <taxon>Atherinopsidae</taxon>
        <taxon>Menidiinae</taxon>
        <taxon>Menidia</taxon>
    </lineage>
</organism>
<evidence type="ECO:0000259" key="5">
    <source>
        <dbReference type="PROSITE" id="PS51720"/>
    </source>
</evidence>
<dbReference type="Gene3D" id="3.40.50.300">
    <property type="entry name" value="P-loop containing nucleotide triphosphate hydrolases"/>
    <property type="match status" value="1"/>
</dbReference>
<evidence type="ECO:0000313" key="7">
    <source>
        <dbReference type="Proteomes" id="UP000677803"/>
    </source>
</evidence>
<dbReference type="InterPro" id="IPR027417">
    <property type="entry name" value="P-loop_NTPase"/>
</dbReference>
<dbReference type="InterPro" id="IPR006703">
    <property type="entry name" value="G_AIG1"/>
</dbReference>
<dbReference type="GO" id="GO:0005525">
    <property type="term" value="F:GTP binding"/>
    <property type="evidence" value="ECO:0007669"/>
    <property type="project" value="UniProtKB-KW"/>
</dbReference>
<dbReference type="OrthoDB" id="8892667at2759"/>
<dbReference type="InterPro" id="IPR045058">
    <property type="entry name" value="GIMA/IAN/Toc"/>
</dbReference>
<gene>
    <name evidence="6" type="ORF">MMEN_LOCUS9839</name>
</gene>
<dbReference type="EMBL" id="CAJRST010010001">
    <property type="protein sequence ID" value="CAG5910255.1"/>
    <property type="molecule type" value="Genomic_DNA"/>
</dbReference>
<reference evidence="6" key="1">
    <citation type="submission" date="2021-05" db="EMBL/GenBank/DDBJ databases">
        <authorList>
            <person name="Tigano A."/>
        </authorList>
    </citation>
    <scope>NUCLEOTIDE SEQUENCE</scope>
</reference>